<gene>
    <name evidence="4" type="ORF">CHH61_09890</name>
    <name evidence="3" type="ORF">CHH72_13280</name>
</gene>
<name>A0A268NYL7_SHOCL</name>
<keyword evidence="1" id="KW-0472">Membrane</keyword>
<evidence type="ECO:0000256" key="2">
    <source>
        <dbReference type="SAM" id="SignalP"/>
    </source>
</evidence>
<dbReference type="Pfam" id="PF10661">
    <property type="entry name" value="EssA"/>
    <property type="match status" value="1"/>
</dbReference>
<dbReference type="Proteomes" id="UP000216133">
    <property type="component" value="Unassembled WGS sequence"/>
</dbReference>
<accession>A0A268NYL7</accession>
<evidence type="ECO:0000313" key="3">
    <source>
        <dbReference type="EMBL" id="PAE88607.1"/>
    </source>
</evidence>
<evidence type="ECO:0000313" key="5">
    <source>
        <dbReference type="Proteomes" id="UP000216133"/>
    </source>
</evidence>
<keyword evidence="1" id="KW-1133">Transmembrane helix</keyword>
<dbReference type="RefSeq" id="WP_035205100.1">
    <property type="nucleotide sequence ID" value="NZ_BOQS01000002.1"/>
</dbReference>
<comment type="caution">
    <text evidence="3">The sequence shown here is derived from an EMBL/GenBank/DDBJ whole genome shotgun (WGS) entry which is preliminary data.</text>
</comment>
<keyword evidence="2" id="KW-0732">Signal</keyword>
<proteinExistence type="predicted"/>
<evidence type="ECO:0000313" key="4">
    <source>
        <dbReference type="EMBL" id="PAF26183.1"/>
    </source>
</evidence>
<dbReference type="AlphaFoldDB" id="A0A268NYL7"/>
<evidence type="ECO:0000256" key="1">
    <source>
        <dbReference type="SAM" id="Phobius"/>
    </source>
</evidence>
<organism evidence="3 6">
    <name type="scientific">Shouchella clausii</name>
    <name type="common">Alkalihalobacillus clausii</name>
    <dbReference type="NCBI Taxonomy" id="79880"/>
    <lineage>
        <taxon>Bacteria</taxon>
        <taxon>Bacillati</taxon>
        <taxon>Bacillota</taxon>
        <taxon>Bacilli</taxon>
        <taxon>Bacillales</taxon>
        <taxon>Bacillaceae</taxon>
        <taxon>Shouchella</taxon>
    </lineage>
</organism>
<dbReference type="InterPro" id="IPR034026">
    <property type="entry name" value="EssA"/>
</dbReference>
<dbReference type="EMBL" id="NPCC01000015">
    <property type="protein sequence ID" value="PAE88607.1"/>
    <property type="molecule type" value="Genomic_DNA"/>
</dbReference>
<reference evidence="5 6" key="1">
    <citation type="submission" date="2017-07" db="EMBL/GenBank/DDBJ databases">
        <title>Isolation and whole genome analysis of endospore-forming bacteria from heroin.</title>
        <authorList>
            <person name="Kalinowski J."/>
            <person name="Ahrens B."/>
            <person name="Al-Dilaimi A."/>
            <person name="Winkler A."/>
            <person name="Wibberg D."/>
            <person name="Schleenbecker U."/>
            <person name="Ruckert C."/>
            <person name="Wolfel R."/>
            <person name="Grass G."/>
        </authorList>
    </citation>
    <scope>NUCLEOTIDE SEQUENCE [LARGE SCALE GENOMIC DNA]</scope>
    <source>
        <strain evidence="4 5">7523-2</strain>
        <strain evidence="3 6">7539</strain>
    </source>
</reference>
<keyword evidence="1" id="KW-0812">Transmembrane</keyword>
<dbReference type="Proteomes" id="UP000216207">
    <property type="component" value="Unassembled WGS sequence"/>
</dbReference>
<feature type="chain" id="PRO_5011916354" description="Type VII secretion protein EssA" evidence="2">
    <location>
        <begin position="27"/>
        <end position="151"/>
    </location>
</feature>
<sequence>MKCKAIIAGAGACVTLLLSLATPSFAEEERVEPGVYKEREVLLELREYKPEAEQREIRVPEEQKILTFTQPLEETYAELQDSLFASSADANREENLAASAGLFTEEKELVRQVVQAEEKVNVLPWILAAVATVLVSVLLIYIIPKTAQMNE</sequence>
<evidence type="ECO:0000313" key="6">
    <source>
        <dbReference type="Proteomes" id="UP000216207"/>
    </source>
</evidence>
<feature type="transmembrane region" description="Helical" evidence="1">
    <location>
        <begin position="122"/>
        <end position="143"/>
    </location>
</feature>
<feature type="signal peptide" evidence="2">
    <location>
        <begin position="1"/>
        <end position="26"/>
    </location>
</feature>
<evidence type="ECO:0008006" key="7">
    <source>
        <dbReference type="Google" id="ProtNLM"/>
    </source>
</evidence>
<protein>
    <recommendedName>
        <fullName evidence="7">Type VII secretion protein EssA</fullName>
    </recommendedName>
</protein>
<dbReference type="EMBL" id="NPBS01000042">
    <property type="protein sequence ID" value="PAF26183.1"/>
    <property type="molecule type" value="Genomic_DNA"/>
</dbReference>